<dbReference type="AlphaFoldDB" id="A0A372JT83"/>
<dbReference type="SUPFAM" id="SSF48452">
    <property type="entry name" value="TPR-like"/>
    <property type="match status" value="1"/>
</dbReference>
<keyword evidence="3 5" id="KW-0238">DNA-binding</keyword>
<dbReference type="PANTHER" id="PTHR35807">
    <property type="entry name" value="TRANSCRIPTIONAL REGULATOR REDD-RELATED"/>
    <property type="match status" value="1"/>
</dbReference>
<dbReference type="InterPro" id="IPR011990">
    <property type="entry name" value="TPR-like_helical_dom_sf"/>
</dbReference>
<dbReference type="InterPro" id="IPR051677">
    <property type="entry name" value="AfsR-DnrI-RedD_regulator"/>
</dbReference>
<dbReference type="InterPro" id="IPR001867">
    <property type="entry name" value="OmpR/PhoB-type_DNA-bd"/>
</dbReference>
<dbReference type="SUPFAM" id="SSF52540">
    <property type="entry name" value="P-loop containing nucleoside triphosphate hydrolases"/>
    <property type="match status" value="1"/>
</dbReference>
<dbReference type="GO" id="GO:0000160">
    <property type="term" value="P:phosphorelay signal transduction system"/>
    <property type="evidence" value="ECO:0007669"/>
    <property type="project" value="InterPro"/>
</dbReference>
<dbReference type="PRINTS" id="PR00364">
    <property type="entry name" value="DISEASERSIST"/>
</dbReference>
<evidence type="ECO:0000313" key="7">
    <source>
        <dbReference type="EMBL" id="RFU43159.1"/>
    </source>
</evidence>
<feature type="domain" description="OmpR/PhoB-type" evidence="6">
    <location>
        <begin position="3"/>
        <end position="113"/>
    </location>
</feature>
<dbReference type="InterPro" id="IPR005158">
    <property type="entry name" value="BTAD"/>
</dbReference>
<evidence type="ECO:0000256" key="1">
    <source>
        <dbReference type="ARBA" id="ARBA00005820"/>
    </source>
</evidence>
<keyword evidence="2" id="KW-0805">Transcription regulation</keyword>
<evidence type="ECO:0000256" key="5">
    <source>
        <dbReference type="PROSITE-ProRule" id="PRU01091"/>
    </source>
</evidence>
<proteinExistence type="inferred from homology"/>
<dbReference type="SMART" id="SM01043">
    <property type="entry name" value="BTAD"/>
    <property type="match status" value="1"/>
</dbReference>
<dbReference type="EMBL" id="QURH01000048">
    <property type="protein sequence ID" value="RFU43159.1"/>
    <property type="molecule type" value="Genomic_DNA"/>
</dbReference>
<feature type="non-terminal residue" evidence="7">
    <location>
        <position position="560"/>
    </location>
</feature>
<dbReference type="GO" id="GO:0043531">
    <property type="term" value="F:ADP binding"/>
    <property type="evidence" value="ECO:0007669"/>
    <property type="project" value="InterPro"/>
</dbReference>
<dbReference type="RefSeq" id="WP_199486355.1">
    <property type="nucleotide sequence ID" value="NZ_QURH01000048.1"/>
</dbReference>
<evidence type="ECO:0000256" key="2">
    <source>
        <dbReference type="ARBA" id="ARBA00023015"/>
    </source>
</evidence>
<keyword evidence="4" id="KW-0804">Transcription</keyword>
<dbReference type="GO" id="GO:0006355">
    <property type="term" value="P:regulation of DNA-templated transcription"/>
    <property type="evidence" value="ECO:0007669"/>
    <property type="project" value="InterPro"/>
</dbReference>
<comment type="similarity">
    <text evidence="1">Belongs to the AfsR/DnrI/RedD regulatory family.</text>
</comment>
<dbReference type="CDD" id="cd15831">
    <property type="entry name" value="BTAD"/>
    <property type="match status" value="1"/>
</dbReference>
<name>A0A372JT83_9ACTN</name>
<dbReference type="InterPro" id="IPR016032">
    <property type="entry name" value="Sig_transdc_resp-reg_C-effctor"/>
</dbReference>
<dbReference type="Pfam" id="PF00486">
    <property type="entry name" value="Trans_reg_C"/>
    <property type="match status" value="1"/>
</dbReference>
<dbReference type="InterPro" id="IPR027417">
    <property type="entry name" value="P-loop_NTPase"/>
</dbReference>
<evidence type="ECO:0000259" key="6">
    <source>
        <dbReference type="PROSITE" id="PS51755"/>
    </source>
</evidence>
<dbReference type="GO" id="GO:0003677">
    <property type="term" value="F:DNA binding"/>
    <property type="evidence" value="ECO:0007669"/>
    <property type="project" value="UniProtKB-UniRule"/>
</dbReference>
<dbReference type="Proteomes" id="UP000261811">
    <property type="component" value="Unassembled WGS sequence"/>
</dbReference>
<dbReference type="Gene3D" id="1.25.40.10">
    <property type="entry name" value="Tetratricopeptide repeat domain"/>
    <property type="match status" value="1"/>
</dbReference>
<dbReference type="Pfam" id="PF03704">
    <property type="entry name" value="BTAD"/>
    <property type="match status" value="1"/>
</dbReference>
<reference evidence="7 8" key="1">
    <citation type="submission" date="2018-08" db="EMBL/GenBank/DDBJ databases">
        <title>Actinomadura jelena sp. nov., a novel Actinomycete isolated from soil in Chad.</title>
        <authorList>
            <person name="Shi L."/>
        </authorList>
    </citation>
    <scope>NUCLEOTIDE SEQUENCE [LARGE SCALE GENOMIC DNA]</scope>
    <source>
        <strain evidence="7 8">NEAU-G17</strain>
    </source>
</reference>
<evidence type="ECO:0000256" key="3">
    <source>
        <dbReference type="ARBA" id="ARBA00023125"/>
    </source>
</evidence>
<dbReference type="SUPFAM" id="SSF46894">
    <property type="entry name" value="C-terminal effector domain of the bipartite response regulators"/>
    <property type="match status" value="1"/>
</dbReference>
<accession>A0A372JT83</accession>
<dbReference type="InterPro" id="IPR036388">
    <property type="entry name" value="WH-like_DNA-bd_sf"/>
</dbReference>
<keyword evidence="8" id="KW-1185">Reference proteome</keyword>
<sequence>MESPTAPTGPTGPTVPLRFGLLGPPRGWRGNAELDLGSPQQRALLAVLLLREGAPVSAPELVSAVWDGDPPPRALGTLRTYASRLRRLFEPERGPGRPPEILVTVGGGYALRVPPDALDTRRFTRLVAEAEKADTDGDLARARGLLDEALGLWRGEALAGVPGPHAEAQRLRLTERRVAAQVSGLDLDIRLGRHAAAVGGLRRLVAEYPLRERPRELLMLALYRSGRPADALDVYLDARRVLVDELGIEPGPVLTAMHRRVLAASSPAPAASERPAQLPAAVADFTGRTAQVAELRRVLAGGGTATVAGTAGVGKSALALRVAHLLRPDHPDGQLYADLHGAHERPADPHPVLGAFLKSLGVAPEAVPNDLADRTALLRRVLAGRRVLMLLDDARDTAQILPLLPAAPGATVIVTGRYRLDALDGAHSLDLDVFTPDESRELLVRIAGTDRTDAEPDAVRELLEACGHLPLAVRVAAARLAARPGWTVRSLVDRLADRRRRLAELRVADLAVEAVFQLGYSRLGPASRRAFRLLALPDGPSFSVPAAAALLAVPRERAAE</sequence>
<gene>
    <name evidence="7" type="ORF">DZF91_02660</name>
</gene>
<protein>
    <submittedName>
        <fullName evidence="7">AfsR family transcriptional regulator</fullName>
    </submittedName>
</protein>
<evidence type="ECO:0000313" key="8">
    <source>
        <dbReference type="Proteomes" id="UP000261811"/>
    </source>
</evidence>
<dbReference type="SMART" id="SM00862">
    <property type="entry name" value="Trans_reg_C"/>
    <property type="match status" value="1"/>
</dbReference>
<evidence type="ECO:0000256" key="4">
    <source>
        <dbReference type="ARBA" id="ARBA00023163"/>
    </source>
</evidence>
<dbReference type="Gene3D" id="1.10.10.10">
    <property type="entry name" value="Winged helix-like DNA-binding domain superfamily/Winged helix DNA-binding domain"/>
    <property type="match status" value="1"/>
</dbReference>
<comment type="caution">
    <text evidence="7">The sequence shown here is derived from an EMBL/GenBank/DDBJ whole genome shotgun (WGS) entry which is preliminary data.</text>
</comment>
<organism evidence="7 8">
    <name type="scientific">Actinomadura logoneensis</name>
    <dbReference type="NCBI Taxonomy" id="2293572"/>
    <lineage>
        <taxon>Bacteria</taxon>
        <taxon>Bacillati</taxon>
        <taxon>Actinomycetota</taxon>
        <taxon>Actinomycetes</taxon>
        <taxon>Streptosporangiales</taxon>
        <taxon>Thermomonosporaceae</taxon>
        <taxon>Actinomadura</taxon>
    </lineage>
</organism>
<feature type="DNA-binding region" description="OmpR/PhoB-type" evidence="5">
    <location>
        <begin position="3"/>
        <end position="113"/>
    </location>
</feature>
<dbReference type="PANTHER" id="PTHR35807:SF1">
    <property type="entry name" value="TRANSCRIPTIONAL REGULATOR REDD"/>
    <property type="match status" value="1"/>
</dbReference>
<dbReference type="PROSITE" id="PS51755">
    <property type="entry name" value="OMPR_PHOB"/>
    <property type="match status" value="1"/>
</dbReference>